<comment type="caution">
    <text evidence="1">The sequence shown here is derived from an EMBL/GenBank/DDBJ whole genome shotgun (WGS) entry which is preliminary data.</text>
</comment>
<accession>A0A645A418</accession>
<name>A0A645A418_9ZZZZ</name>
<protein>
    <submittedName>
        <fullName evidence="1">Uncharacterized protein</fullName>
    </submittedName>
</protein>
<sequence length="433" mass="48411">MHILSPELRNQLPKVVEAADQILIIELPVFPVARTLVIVSPTVKMEDIGHPVELPADGVQIKFHIDFFGRRINQGRKARDVFIRRRRGRGMNQKGIDEPFLVLRIDRFVPSGQPVAVMFDTAPPAAAVDGDAARTKLQFHAFFQSEIINPVRNIGHHALLVLAGGVQGRHLGRIVGHEQQSAAGGGIEQVEKLHREAAVVGLAAKPVFTGQHIAVLREKKSVRNRRSQLHGSEKRKADLHSGHIAGLRRIEQGDPGGKLNPGCTVSGNCQIEFERQILQPGPCEGNGSAIDRKLRDLSIATAEHRFPGLDQQAAIRSEFHIFSGQFVEQTRNRKAAAEIQRHFVITVFQNDPLTVTADPAGRSRCFRFRRNRVRSQVRYRLRIVALLRPAERDRGQSEVDARNLVDELHFDQTFAFIQRHHVSAEESGKLEAF</sequence>
<gene>
    <name evidence="1" type="ORF">SDC9_92291</name>
</gene>
<evidence type="ECO:0000313" key="1">
    <source>
        <dbReference type="EMBL" id="MPM45603.1"/>
    </source>
</evidence>
<proteinExistence type="predicted"/>
<dbReference type="EMBL" id="VSSQ01010941">
    <property type="protein sequence ID" value="MPM45603.1"/>
    <property type="molecule type" value="Genomic_DNA"/>
</dbReference>
<organism evidence="1">
    <name type="scientific">bioreactor metagenome</name>
    <dbReference type="NCBI Taxonomy" id="1076179"/>
    <lineage>
        <taxon>unclassified sequences</taxon>
        <taxon>metagenomes</taxon>
        <taxon>ecological metagenomes</taxon>
    </lineage>
</organism>
<reference evidence="1" key="1">
    <citation type="submission" date="2019-08" db="EMBL/GenBank/DDBJ databases">
        <authorList>
            <person name="Kucharzyk K."/>
            <person name="Murdoch R.W."/>
            <person name="Higgins S."/>
            <person name="Loffler F."/>
        </authorList>
    </citation>
    <scope>NUCLEOTIDE SEQUENCE</scope>
</reference>
<dbReference type="AlphaFoldDB" id="A0A645A418"/>